<proteinExistence type="inferred from homology"/>
<dbReference type="InterPro" id="IPR003736">
    <property type="entry name" value="PAAI_dom"/>
</dbReference>
<keyword evidence="1" id="KW-0378">Hydrolase</keyword>
<organism evidence="9 10">
    <name type="scientific">Streptomyces puniciscabiei</name>
    <dbReference type="NCBI Taxonomy" id="164348"/>
    <lineage>
        <taxon>Bacteria</taxon>
        <taxon>Bacillati</taxon>
        <taxon>Actinomycetota</taxon>
        <taxon>Actinomycetes</taxon>
        <taxon>Kitasatosporales</taxon>
        <taxon>Streptomycetaceae</taxon>
        <taxon>Streptomyces</taxon>
    </lineage>
</organism>
<dbReference type="RefSeq" id="WP_055705109.1">
    <property type="nucleotide sequence ID" value="NZ_JBPJFI010000001.1"/>
</dbReference>
<evidence type="ECO:0000256" key="4">
    <source>
        <dbReference type="ARBA" id="ARBA00038381"/>
    </source>
</evidence>
<protein>
    <recommendedName>
        <fullName evidence="6">Medium/long-chain acyl-CoA thioesterase YigI</fullName>
        <ecNumber evidence="5">3.1.2.20</ecNumber>
    </recommendedName>
</protein>
<dbReference type="Gene3D" id="3.10.129.10">
    <property type="entry name" value="Hotdog Thioesterase"/>
    <property type="match status" value="1"/>
</dbReference>
<dbReference type="Pfam" id="PF03061">
    <property type="entry name" value="4HBT"/>
    <property type="match status" value="1"/>
</dbReference>
<evidence type="ECO:0000256" key="1">
    <source>
        <dbReference type="ARBA" id="ARBA00022801"/>
    </source>
</evidence>
<dbReference type="NCBIfam" id="TIGR00369">
    <property type="entry name" value="unchar_dom_1"/>
    <property type="match status" value="1"/>
</dbReference>
<dbReference type="AlphaFoldDB" id="A0A542TGZ3"/>
<dbReference type="GO" id="GO:0047617">
    <property type="term" value="F:fatty acyl-CoA hydrolase activity"/>
    <property type="evidence" value="ECO:0007669"/>
    <property type="project" value="UniProtKB-EC"/>
</dbReference>
<gene>
    <name evidence="9" type="ORF">FB563_6194</name>
</gene>
<dbReference type="EMBL" id="VFNX01000002">
    <property type="protein sequence ID" value="TQK86114.1"/>
    <property type="molecule type" value="Genomic_DNA"/>
</dbReference>
<feature type="domain" description="Thioesterase" evidence="8">
    <location>
        <begin position="50"/>
        <end position="117"/>
    </location>
</feature>
<reference evidence="9 10" key="1">
    <citation type="submission" date="2019-06" db="EMBL/GenBank/DDBJ databases">
        <title>Sequencing the genomes of 1000 actinobacteria strains.</title>
        <authorList>
            <person name="Klenk H.-P."/>
        </authorList>
    </citation>
    <scope>NUCLEOTIDE SEQUENCE [LARGE SCALE GENOMIC DNA]</scope>
    <source>
        <strain evidence="9 10">DSM 41929</strain>
    </source>
</reference>
<dbReference type="InterPro" id="IPR006683">
    <property type="entry name" value="Thioestr_dom"/>
</dbReference>
<dbReference type="Proteomes" id="UP000318103">
    <property type="component" value="Unassembled WGS sequence"/>
</dbReference>
<evidence type="ECO:0000256" key="5">
    <source>
        <dbReference type="ARBA" id="ARBA00038894"/>
    </source>
</evidence>
<accession>A0A542TGZ3</accession>
<evidence type="ECO:0000256" key="2">
    <source>
        <dbReference type="ARBA" id="ARBA00035880"/>
    </source>
</evidence>
<comment type="catalytic activity">
    <reaction evidence="2">
        <text>a fatty acyl-CoA + H2O = a fatty acid + CoA + H(+)</text>
        <dbReference type="Rhea" id="RHEA:16781"/>
        <dbReference type="ChEBI" id="CHEBI:15377"/>
        <dbReference type="ChEBI" id="CHEBI:15378"/>
        <dbReference type="ChEBI" id="CHEBI:28868"/>
        <dbReference type="ChEBI" id="CHEBI:57287"/>
        <dbReference type="ChEBI" id="CHEBI:77636"/>
        <dbReference type="EC" id="3.1.2.20"/>
    </reaction>
</comment>
<name>A0A542TGZ3_9ACTN</name>
<dbReference type="SUPFAM" id="SSF54637">
    <property type="entry name" value="Thioesterase/thiol ester dehydrase-isomerase"/>
    <property type="match status" value="1"/>
</dbReference>
<dbReference type="EC" id="3.1.2.20" evidence="5"/>
<comment type="caution">
    <text evidence="9">The sequence shown here is derived from an EMBL/GenBank/DDBJ whole genome shotgun (WGS) entry which is preliminary data.</text>
</comment>
<dbReference type="PANTHER" id="PTHR43240:SF20">
    <property type="entry name" value="MEDIUM_LONG-CHAIN ACYL-COA THIOESTERASE YIGI"/>
    <property type="match status" value="1"/>
</dbReference>
<dbReference type="InterPro" id="IPR029069">
    <property type="entry name" value="HotDog_dom_sf"/>
</dbReference>
<evidence type="ECO:0000256" key="7">
    <source>
        <dbReference type="ARBA" id="ARBA00048062"/>
    </source>
</evidence>
<evidence type="ECO:0000256" key="3">
    <source>
        <dbReference type="ARBA" id="ARBA00036002"/>
    </source>
</evidence>
<evidence type="ECO:0000256" key="6">
    <source>
        <dbReference type="ARBA" id="ARBA00040062"/>
    </source>
</evidence>
<keyword evidence="10" id="KW-1185">Reference proteome</keyword>
<comment type="catalytic activity">
    <reaction evidence="3">
        <text>a long-chain fatty acyl-CoA + H2O = a long-chain fatty acid + CoA + H(+)</text>
        <dbReference type="Rhea" id="RHEA:67680"/>
        <dbReference type="ChEBI" id="CHEBI:15377"/>
        <dbReference type="ChEBI" id="CHEBI:15378"/>
        <dbReference type="ChEBI" id="CHEBI:57287"/>
        <dbReference type="ChEBI" id="CHEBI:57560"/>
        <dbReference type="ChEBI" id="CHEBI:83139"/>
    </reaction>
</comment>
<dbReference type="PANTHER" id="PTHR43240">
    <property type="entry name" value="1,4-DIHYDROXY-2-NAPHTHOYL-COA THIOESTERASE 1"/>
    <property type="match status" value="1"/>
</dbReference>
<comment type="similarity">
    <text evidence="4">Belongs to the YigI thioesterase family.</text>
</comment>
<evidence type="ECO:0000313" key="10">
    <source>
        <dbReference type="Proteomes" id="UP000318103"/>
    </source>
</evidence>
<dbReference type="OrthoDB" id="8525891at2"/>
<evidence type="ECO:0000313" key="9">
    <source>
        <dbReference type="EMBL" id="TQK86114.1"/>
    </source>
</evidence>
<evidence type="ECO:0000259" key="8">
    <source>
        <dbReference type="Pfam" id="PF03061"/>
    </source>
</evidence>
<dbReference type="CDD" id="cd03443">
    <property type="entry name" value="PaaI_thioesterase"/>
    <property type="match status" value="1"/>
</dbReference>
<sequence length="147" mass="15521">MKAYTPNLALARKVLASQPFSIYLGARLTAFGDGAAVLELDVRDELRQQNGFVHGGVLSYAADNALTFAAGTVAGPGLLTAGYTIDYLRPARGEVLRAHARVVRPGRTRVVCRCDLFMMSSDGAQTLCAIAQGTIAVAETVLPDSAH</sequence>
<comment type="catalytic activity">
    <reaction evidence="7">
        <text>a medium-chain fatty acyl-CoA + H2O = a medium-chain fatty acid + CoA + H(+)</text>
        <dbReference type="Rhea" id="RHEA:68184"/>
        <dbReference type="ChEBI" id="CHEBI:15377"/>
        <dbReference type="ChEBI" id="CHEBI:15378"/>
        <dbReference type="ChEBI" id="CHEBI:57287"/>
        <dbReference type="ChEBI" id="CHEBI:59558"/>
        <dbReference type="ChEBI" id="CHEBI:90546"/>
    </reaction>
</comment>